<dbReference type="GO" id="GO:0003676">
    <property type="term" value="F:nucleic acid binding"/>
    <property type="evidence" value="ECO:0007669"/>
    <property type="project" value="InterPro"/>
</dbReference>
<feature type="domain" description="Integrase catalytic" evidence="1">
    <location>
        <begin position="8"/>
        <end position="110"/>
    </location>
</feature>
<sequence length="110" mass="12087">MQRMPVADLAGPFSLLVVDAVGPLPETESGNKYILVFVDYFTRWAEAFVVKKLDSVTFDEAVVNGVVAQHGVPSRLLSDNGKNFSSEVAKSFYQMLGIKKMFGAAYHPQT</sequence>
<proteinExistence type="predicted"/>
<dbReference type="Gene3D" id="3.30.420.10">
    <property type="entry name" value="Ribonuclease H-like superfamily/Ribonuclease H"/>
    <property type="match status" value="1"/>
</dbReference>
<dbReference type="InterPro" id="IPR012337">
    <property type="entry name" value="RNaseH-like_sf"/>
</dbReference>
<evidence type="ECO:0000313" key="2">
    <source>
        <dbReference type="EMBL" id="KAE9354931.1"/>
    </source>
</evidence>
<dbReference type="PANTHER" id="PTHR37984">
    <property type="entry name" value="PROTEIN CBG26694"/>
    <property type="match status" value="1"/>
</dbReference>
<dbReference type="AlphaFoldDB" id="A0A6G0SBU9"/>
<organism evidence="2 3">
    <name type="scientific">Phytophthora fragariae</name>
    <dbReference type="NCBI Taxonomy" id="53985"/>
    <lineage>
        <taxon>Eukaryota</taxon>
        <taxon>Sar</taxon>
        <taxon>Stramenopiles</taxon>
        <taxon>Oomycota</taxon>
        <taxon>Peronosporomycetes</taxon>
        <taxon>Peronosporales</taxon>
        <taxon>Peronosporaceae</taxon>
        <taxon>Phytophthora</taxon>
    </lineage>
</organism>
<gene>
    <name evidence="2" type="ORF">PF008_g4313</name>
</gene>
<dbReference type="PROSITE" id="PS50994">
    <property type="entry name" value="INTEGRASE"/>
    <property type="match status" value="1"/>
</dbReference>
<dbReference type="GO" id="GO:0015074">
    <property type="term" value="P:DNA integration"/>
    <property type="evidence" value="ECO:0007669"/>
    <property type="project" value="InterPro"/>
</dbReference>
<dbReference type="PANTHER" id="PTHR37984:SF5">
    <property type="entry name" value="PROTEIN NYNRIN-LIKE"/>
    <property type="match status" value="1"/>
</dbReference>
<name>A0A6G0SBU9_9STRA</name>
<dbReference type="Proteomes" id="UP000486351">
    <property type="component" value="Unassembled WGS sequence"/>
</dbReference>
<dbReference type="Pfam" id="PF00665">
    <property type="entry name" value="rve"/>
    <property type="match status" value="1"/>
</dbReference>
<dbReference type="SUPFAM" id="SSF53098">
    <property type="entry name" value="Ribonuclease H-like"/>
    <property type="match status" value="1"/>
</dbReference>
<comment type="caution">
    <text evidence="2">The sequence shown here is derived from an EMBL/GenBank/DDBJ whole genome shotgun (WGS) entry which is preliminary data.</text>
</comment>
<reference evidence="2 3" key="1">
    <citation type="submission" date="2018-09" db="EMBL/GenBank/DDBJ databases">
        <title>Genomic investigation of the strawberry pathogen Phytophthora fragariae indicates pathogenicity is determined by transcriptional variation in three key races.</title>
        <authorList>
            <person name="Adams T.M."/>
            <person name="Armitage A.D."/>
            <person name="Sobczyk M.K."/>
            <person name="Bates H.J."/>
            <person name="Dunwell J.M."/>
            <person name="Nellist C.F."/>
            <person name="Harrison R.J."/>
        </authorList>
    </citation>
    <scope>NUCLEOTIDE SEQUENCE [LARGE SCALE GENOMIC DNA]</scope>
    <source>
        <strain evidence="2 3">NOV-77</strain>
    </source>
</reference>
<evidence type="ECO:0000259" key="1">
    <source>
        <dbReference type="PROSITE" id="PS50994"/>
    </source>
</evidence>
<dbReference type="EMBL" id="QXFY01000144">
    <property type="protein sequence ID" value="KAE9354931.1"/>
    <property type="molecule type" value="Genomic_DNA"/>
</dbReference>
<protein>
    <recommendedName>
        <fullName evidence="1">Integrase catalytic domain-containing protein</fullName>
    </recommendedName>
</protein>
<evidence type="ECO:0000313" key="3">
    <source>
        <dbReference type="Proteomes" id="UP000486351"/>
    </source>
</evidence>
<accession>A0A6G0SBU9</accession>
<dbReference type="InterPro" id="IPR001584">
    <property type="entry name" value="Integrase_cat-core"/>
</dbReference>
<dbReference type="InterPro" id="IPR036397">
    <property type="entry name" value="RNaseH_sf"/>
</dbReference>
<dbReference type="InterPro" id="IPR050951">
    <property type="entry name" value="Retrovirus_Pol_polyprotein"/>
</dbReference>